<evidence type="ECO:0000256" key="1">
    <source>
        <dbReference type="SAM" id="Phobius"/>
    </source>
</evidence>
<feature type="transmembrane region" description="Helical" evidence="1">
    <location>
        <begin position="7"/>
        <end position="27"/>
    </location>
</feature>
<dbReference type="Proteomes" id="UP000886335">
    <property type="component" value="Unassembled WGS sequence"/>
</dbReference>
<proteinExistence type="predicted"/>
<name>A0A831SQN4_PROAE</name>
<keyword evidence="1" id="KW-1133">Transmembrane helix</keyword>
<dbReference type="InterPro" id="IPR025635">
    <property type="entry name" value="DUF4293"/>
</dbReference>
<accession>A0A831SQN4</accession>
<reference evidence="2" key="1">
    <citation type="journal article" date="2020" name="mSystems">
        <title>Genome- and Community-Level Interaction Insights into Carbon Utilization and Element Cycling Functions of Hydrothermarchaeota in Hydrothermal Sediment.</title>
        <authorList>
            <person name="Zhou Z."/>
            <person name="Liu Y."/>
            <person name="Xu W."/>
            <person name="Pan J."/>
            <person name="Luo Z.H."/>
            <person name="Li M."/>
        </authorList>
    </citation>
    <scope>NUCLEOTIDE SEQUENCE [LARGE SCALE GENOMIC DNA]</scope>
    <source>
        <strain evidence="2">SpSt-1181</strain>
    </source>
</reference>
<feature type="transmembrane region" description="Helical" evidence="1">
    <location>
        <begin position="47"/>
        <end position="74"/>
    </location>
</feature>
<protein>
    <submittedName>
        <fullName evidence="2">DUF4293 family protein</fullName>
    </submittedName>
</protein>
<dbReference type="EMBL" id="DSBW01000006">
    <property type="protein sequence ID" value="HED30124.1"/>
    <property type="molecule type" value="Genomic_DNA"/>
</dbReference>
<sequence>MLARIQTLYLILAAILAFASSFLPFWYFQTETTLVLADFSPLAEAGLVHITTLYISSILSPLSGITALVAIALFTNRKLQSLLLTSLTVIFVADILSGLTAAHYLNVWIENSSAMAAEHGPGGGLFVMLPLPLLYWLAMKGIKKDEKIATAYKRL</sequence>
<comment type="caution">
    <text evidence="2">The sequence shown here is derived from an EMBL/GenBank/DDBJ whole genome shotgun (WGS) entry which is preliminary data.</text>
</comment>
<keyword evidence="1" id="KW-0472">Membrane</keyword>
<dbReference type="Pfam" id="PF14126">
    <property type="entry name" value="DUF4293"/>
    <property type="match status" value="1"/>
</dbReference>
<organism evidence="2">
    <name type="scientific">Prosthecochloris aestuarii</name>
    <dbReference type="NCBI Taxonomy" id="1102"/>
    <lineage>
        <taxon>Bacteria</taxon>
        <taxon>Pseudomonadati</taxon>
        <taxon>Chlorobiota</taxon>
        <taxon>Chlorobiia</taxon>
        <taxon>Chlorobiales</taxon>
        <taxon>Chlorobiaceae</taxon>
        <taxon>Prosthecochloris</taxon>
    </lineage>
</organism>
<gene>
    <name evidence="2" type="ORF">ENN50_00190</name>
</gene>
<feature type="transmembrane region" description="Helical" evidence="1">
    <location>
        <begin position="81"/>
        <end position="102"/>
    </location>
</feature>
<feature type="transmembrane region" description="Helical" evidence="1">
    <location>
        <begin position="122"/>
        <end position="138"/>
    </location>
</feature>
<keyword evidence="1" id="KW-0812">Transmembrane</keyword>
<evidence type="ECO:0000313" key="2">
    <source>
        <dbReference type="EMBL" id="HED30124.1"/>
    </source>
</evidence>
<dbReference type="AlphaFoldDB" id="A0A831SQN4"/>